<evidence type="ECO:0000256" key="1">
    <source>
        <dbReference type="ARBA" id="ARBA00008210"/>
    </source>
</evidence>
<reference evidence="4" key="1">
    <citation type="submission" date="2022-04" db="EMBL/GenBank/DDBJ databases">
        <title>A functionally conserved STORR gene fusion in Papaver species that diverged 16.8 million years ago.</title>
        <authorList>
            <person name="Catania T."/>
        </authorList>
    </citation>
    <scope>NUCLEOTIDE SEQUENCE</scope>
    <source>
        <strain evidence="4">S-188037</strain>
    </source>
</reference>
<dbReference type="GO" id="GO:0004867">
    <property type="term" value="F:serine-type endopeptidase inhibitor activity"/>
    <property type="evidence" value="ECO:0007669"/>
    <property type="project" value="UniProtKB-KW"/>
</dbReference>
<dbReference type="Proteomes" id="UP001202328">
    <property type="component" value="Unassembled WGS sequence"/>
</dbReference>
<name>A0AAD4XNJ4_9MAGN</name>
<dbReference type="PANTHER" id="PTHR33091:SF73">
    <property type="entry name" value="INHIBITOR OF TRYPSIN AND HAGEMAN FACTOR-LIKE"/>
    <property type="match status" value="1"/>
</dbReference>
<keyword evidence="2" id="KW-0646">Protease inhibitor</keyword>
<dbReference type="InterPro" id="IPR036354">
    <property type="entry name" value="Prot_inh_pot1_sf"/>
</dbReference>
<gene>
    <name evidence="4" type="ORF">MKW98_024319</name>
</gene>
<dbReference type="Gene3D" id="3.30.10.10">
    <property type="entry name" value="Trypsin Inhibitor V, subunit A"/>
    <property type="match status" value="1"/>
</dbReference>
<comment type="caution">
    <text evidence="4">The sequence shown here is derived from an EMBL/GenBank/DDBJ whole genome shotgun (WGS) entry which is preliminary data.</text>
</comment>
<evidence type="ECO:0000256" key="2">
    <source>
        <dbReference type="ARBA" id="ARBA00022690"/>
    </source>
</evidence>
<evidence type="ECO:0008006" key="6">
    <source>
        <dbReference type="Google" id="ProtNLM"/>
    </source>
</evidence>
<evidence type="ECO:0000313" key="5">
    <source>
        <dbReference type="Proteomes" id="UP001202328"/>
    </source>
</evidence>
<dbReference type="EMBL" id="JAJJMB010007708">
    <property type="protein sequence ID" value="KAI3928718.1"/>
    <property type="molecule type" value="Genomic_DNA"/>
</dbReference>
<dbReference type="PANTHER" id="PTHR33091">
    <property type="entry name" value="PROTEIN, PUTATIVE, EXPRESSED-RELATED"/>
    <property type="match status" value="1"/>
</dbReference>
<keyword evidence="5" id="KW-1185">Reference proteome</keyword>
<evidence type="ECO:0000313" key="4">
    <source>
        <dbReference type="EMBL" id="KAI3928718.1"/>
    </source>
</evidence>
<dbReference type="SUPFAM" id="SSF54654">
    <property type="entry name" value="CI-2 family of serine protease inhibitors"/>
    <property type="match status" value="1"/>
</dbReference>
<dbReference type="Pfam" id="PF00280">
    <property type="entry name" value="potato_inhibit"/>
    <property type="match status" value="1"/>
</dbReference>
<accession>A0AAD4XNJ4</accession>
<evidence type="ECO:0000256" key="3">
    <source>
        <dbReference type="ARBA" id="ARBA00022900"/>
    </source>
</evidence>
<proteinExistence type="inferred from homology"/>
<keyword evidence="3" id="KW-0722">Serine protease inhibitor</keyword>
<comment type="similarity">
    <text evidence="1">Belongs to the protease inhibitor I13 (potato type I serine protease inhibitor) family.</text>
</comment>
<dbReference type="InterPro" id="IPR000864">
    <property type="entry name" value="Prot_inh_pot1"/>
</dbReference>
<organism evidence="4 5">
    <name type="scientific">Papaver atlanticum</name>
    <dbReference type="NCBI Taxonomy" id="357466"/>
    <lineage>
        <taxon>Eukaryota</taxon>
        <taxon>Viridiplantae</taxon>
        <taxon>Streptophyta</taxon>
        <taxon>Embryophyta</taxon>
        <taxon>Tracheophyta</taxon>
        <taxon>Spermatophyta</taxon>
        <taxon>Magnoliopsida</taxon>
        <taxon>Ranunculales</taxon>
        <taxon>Papaveraceae</taxon>
        <taxon>Papaveroideae</taxon>
        <taxon>Papaver</taxon>
    </lineage>
</organism>
<dbReference type="GO" id="GO:0009611">
    <property type="term" value="P:response to wounding"/>
    <property type="evidence" value="ECO:0007669"/>
    <property type="project" value="InterPro"/>
</dbReference>
<dbReference type="AlphaFoldDB" id="A0AAD4XNJ4"/>
<sequence>MSTQCRGKSSWPELVRSSGVSAAATIESENPNVDAVLVPEGSIVTTDFRCDRVRVWVNSAGRVYQTPRIG</sequence>
<protein>
    <recommendedName>
        <fullName evidence="6">Glu S.griseus protease inhibitor</fullName>
    </recommendedName>
</protein>
<dbReference type="PRINTS" id="PR00292">
    <property type="entry name" value="POTATOINHBTR"/>
</dbReference>